<accession>A0ACC2DXF3</accession>
<name>A0ACC2DXF3_DIPCM</name>
<sequence length="333" mass="37383">MLQYLKKREVSNNCEKEKRTCQEITLHKIPGFFREQELHGAKGHDKVFAAAWLDNVNVLLGTKNNKLLLLDSLTDRSCEISLPCRSQPRISREESCGIHSIAMNISKRFIASGADDPNDVAVFRLPAFTPIQLLKKHNDWIFAATWLTDSVLVTGSRDSTVKLWSVKAGLPFTNEHPLADCRVHTDKVRDLKYCMNSERLATLSQDGTCKIWDPHSMEVVTSVSLHYKRELVCLAMEYPIIAVGSQKYISFIDMRCGHVSRHVESLDDGWAGVRSLSLRGLTITCGGGKGRLSFLDLRTGNYIVLSPAKNANTGILDSAKDRFYFETGKGFFL</sequence>
<gene>
    <name evidence="1" type="ORF">O6H91_04G061700</name>
</gene>
<dbReference type="EMBL" id="CM055095">
    <property type="protein sequence ID" value="KAJ7558919.1"/>
    <property type="molecule type" value="Genomic_DNA"/>
</dbReference>
<evidence type="ECO:0000313" key="2">
    <source>
        <dbReference type="Proteomes" id="UP001162992"/>
    </source>
</evidence>
<comment type="caution">
    <text evidence="1">The sequence shown here is derived from an EMBL/GenBank/DDBJ whole genome shotgun (WGS) entry which is preliminary data.</text>
</comment>
<proteinExistence type="predicted"/>
<keyword evidence="2" id="KW-1185">Reference proteome</keyword>
<organism evidence="1 2">
    <name type="scientific">Diphasiastrum complanatum</name>
    <name type="common">Issler's clubmoss</name>
    <name type="synonym">Lycopodium complanatum</name>
    <dbReference type="NCBI Taxonomy" id="34168"/>
    <lineage>
        <taxon>Eukaryota</taxon>
        <taxon>Viridiplantae</taxon>
        <taxon>Streptophyta</taxon>
        <taxon>Embryophyta</taxon>
        <taxon>Tracheophyta</taxon>
        <taxon>Lycopodiopsida</taxon>
        <taxon>Lycopodiales</taxon>
        <taxon>Lycopodiaceae</taxon>
        <taxon>Lycopodioideae</taxon>
        <taxon>Diphasiastrum</taxon>
    </lineage>
</organism>
<protein>
    <submittedName>
        <fullName evidence="1">Uncharacterized protein</fullName>
    </submittedName>
</protein>
<reference evidence="2" key="1">
    <citation type="journal article" date="2024" name="Proc. Natl. Acad. Sci. U.S.A.">
        <title>Extraordinary preservation of gene collinearity over three hundred million years revealed in homosporous lycophytes.</title>
        <authorList>
            <person name="Li C."/>
            <person name="Wickell D."/>
            <person name="Kuo L.Y."/>
            <person name="Chen X."/>
            <person name="Nie B."/>
            <person name="Liao X."/>
            <person name="Peng D."/>
            <person name="Ji J."/>
            <person name="Jenkins J."/>
            <person name="Williams M."/>
            <person name="Shu S."/>
            <person name="Plott C."/>
            <person name="Barry K."/>
            <person name="Rajasekar S."/>
            <person name="Grimwood J."/>
            <person name="Han X."/>
            <person name="Sun S."/>
            <person name="Hou Z."/>
            <person name="He W."/>
            <person name="Dai G."/>
            <person name="Sun C."/>
            <person name="Schmutz J."/>
            <person name="Leebens-Mack J.H."/>
            <person name="Li F.W."/>
            <person name="Wang L."/>
        </authorList>
    </citation>
    <scope>NUCLEOTIDE SEQUENCE [LARGE SCALE GENOMIC DNA]</scope>
    <source>
        <strain evidence="2">cv. PW_Plant_1</strain>
    </source>
</reference>
<evidence type="ECO:0000313" key="1">
    <source>
        <dbReference type="EMBL" id="KAJ7558919.1"/>
    </source>
</evidence>
<dbReference type="Proteomes" id="UP001162992">
    <property type="component" value="Chromosome 4"/>
</dbReference>